<evidence type="ECO:0000256" key="3">
    <source>
        <dbReference type="ARBA" id="ARBA00023125"/>
    </source>
</evidence>
<gene>
    <name evidence="7" type="ORF">JRO89_XS09G0115900</name>
</gene>
<dbReference type="PRINTS" id="PR00404">
    <property type="entry name" value="MADSDOMAIN"/>
</dbReference>
<dbReference type="CDD" id="cd00120">
    <property type="entry name" value="MADS"/>
    <property type="match status" value="1"/>
</dbReference>
<comment type="caution">
    <text evidence="7">The sequence shown here is derived from an EMBL/GenBank/DDBJ whole genome shotgun (WGS) entry which is preliminary data.</text>
</comment>
<organism evidence="7 8">
    <name type="scientific">Xanthoceras sorbifolium</name>
    <dbReference type="NCBI Taxonomy" id="99658"/>
    <lineage>
        <taxon>Eukaryota</taxon>
        <taxon>Viridiplantae</taxon>
        <taxon>Streptophyta</taxon>
        <taxon>Embryophyta</taxon>
        <taxon>Tracheophyta</taxon>
        <taxon>Spermatophyta</taxon>
        <taxon>Magnoliopsida</taxon>
        <taxon>eudicotyledons</taxon>
        <taxon>Gunneridae</taxon>
        <taxon>Pentapetalae</taxon>
        <taxon>rosids</taxon>
        <taxon>malvids</taxon>
        <taxon>Sapindales</taxon>
        <taxon>Sapindaceae</taxon>
        <taxon>Xanthoceroideae</taxon>
        <taxon>Xanthoceras</taxon>
    </lineage>
</organism>
<dbReference type="InterPro" id="IPR036879">
    <property type="entry name" value="TF_MADSbox_sf"/>
</dbReference>
<keyword evidence="2" id="KW-0805">Transcription regulation</keyword>
<dbReference type="InterPro" id="IPR050142">
    <property type="entry name" value="MADS-box/MEF2_TF"/>
</dbReference>
<dbReference type="SMART" id="SM00432">
    <property type="entry name" value="MADS"/>
    <property type="match status" value="1"/>
</dbReference>
<evidence type="ECO:0000256" key="5">
    <source>
        <dbReference type="ARBA" id="ARBA00023242"/>
    </source>
</evidence>
<evidence type="ECO:0000256" key="1">
    <source>
        <dbReference type="ARBA" id="ARBA00004123"/>
    </source>
</evidence>
<sequence>MGRVEISLKKVENNTYRHISFSKRKNGLVKKATLCDIDGKLVIFSPAGKLVLFDGKRRLPKEEGIQDEISPRNVELEDVEKQLACIKSITDAEYHERMLEDTIKRLFS</sequence>
<protein>
    <recommendedName>
        <fullName evidence="6">MADS-box domain-containing protein</fullName>
    </recommendedName>
</protein>
<keyword evidence="8" id="KW-1185">Reference proteome</keyword>
<evidence type="ECO:0000256" key="2">
    <source>
        <dbReference type="ARBA" id="ARBA00023015"/>
    </source>
</evidence>
<evidence type="ECO:0000256" key="4">
    <source>
        <dbReference type="ARBA" id="ARBA00023163"/>
    </source>
</evidence>
<keyword evidence="5" id="KW-0539">Nucleus</keyword>
<dbReference type="PROSITE" id="PS50066">
    <property type="entry name" value="MADS_BOX_2"/>
    <property type="match status" value="1"/>
</dbReference>
<dbReference type="PANTHER" id="PTHR48019">
    <property type="entry name" value="SERUM RESPONSE FACTOR HOMOLOG"/>
    <property type="match status" value="1"/>
</dbReference>
<evidence type="ECO:0000259" key="6">
    <source>
        <dbReference type="PROSITE" id="PS50066"/>
    </source>
</evidence>
<dbReference type="EMBL" id="JAFEMO010000009">
    <property type="protein sequence ID" value="KAH7565033.1"/>
    <property type="molecule type" value="Genomic_DNA"/>
</dbReference>
<reference evidence="7 8" key="1">
    <citation type="submission" date="2021-02" db="EMBL/GenBank/DDBJ databases">
        <title>Plant Genome Project.</title>
        <authorList>
            <person name="Zhang R.-G."/>
        </authorList>
    </citation>
    <scope>NUCLEOTIDE SEQUENCE [LARGE SCALE GENOMIC DNA]</scope>
    <source>
        <tissue evidence="7">Leaves</tissue>
    </source>
</reference>
<dbReference type="Proteomes" id="UP000827721">
    <property type="component" value="Unassembled WGS sequence"/>
</dbReference>
<proteinExistence type="predicted"/>
<keyword evidence="4" id="KW-0804">Transcription</keyword>
<comment type="subcellular location">
    <subcellularLocation>
        <location evidence="1">Nucleus</location>
    </subcellularLocation>
</comment>
<keyword evidence="3" id="KW-0238">DNA-binding</keyword>
<evidence type="ECO:0000313" key="8">
    <source>
        <dbReference type="Proteomes" id="UP000827721"/>
    </source>
</evidence>
<accession>A0ABQ8HL37</accession>
<name>A0ABQ8HL37_9ROSI</name>
<dbReference type="Gene3D" id="3.40.1810.10">
    <property type="entry name" value="Transcription factor, MADS-box"/>
    <property type="match status" value="1"/>
</dbReference>
<dbReference type="InterPro" id="IPR002100">
    <property type="entry name" value="TF_MADSbox"/>
</dbReference>
<evidence type="ECO:0000313" key="7">
    <source>
        <dbReference type="EMBL" id="KAH7565033.1"/>
    </source>
</evidence>
<feature type="domain" description="MADS-box" evidence="6">
    <location>
        <begin position="1"/>
        <end position="57"/>
    </location>
</feature>
<dbReference type="Pfam" id="PF00319">
    <property type="entry name" value="SRF-TF"/>
    <property type="match status" value="1"/>
</dbReference>
<dbReference type="SUPFAM" id="SSF55455">
    <property type="entry name" value="SRF-like"/>
    <property type="match status" value="1"/>
</dbReference>